<evidence type="ECO:0000256" key="10">
    <source>
        <dbReference type="ARBA" id="ARBA00047493"/>
    </source>
</evidence>
<dbReference type="GO" id="GO:0046872">
    <property type="term" value="F:metal ion binding"/>
    <property type="evidence" value="ECO:0007669"/>
    <property type="project" value="UniProtKB-KW"/>
</dbReference>
<keyword evidence="8" id="KW-0460">Magnesium</keyword>
<comment type="similarity">
    <text evidence="2 11">Belongs to the folylpolyglutamate synthase family.</text>
</comment>
<protein>
    <recommendedName>
        <fullName evidence="3">tetrahydrofolate synthase</fullName>
        <ecNumber evidence="3">6.3.2.17</ecNumber>
    </recommendedName>
    <alternativeName>
        <fullName evidence="9">Tetrahydrofolylpolyglutamate synthase</fullName>
    </alternativeName>
</protein>
<dbReference type="EC" id="6.3.2.17" evidence="3"/>
<keyword evidence="4 11" id="KW-0436">Ligase</keyword>
<dbReference type="PROSITE" id="PS01011">
    <property type="entry name" value="FOLYLPOLYGLU_SYNT_1"/>
    <property type="match status" value="1"/>
</dbReference>
<dbReference type="Gene3D" id="3.90.190.20">
    <property type="entry name" value="Mur ligase, C-terminal domain"/>
    <property type="match status" value="1"/>
</dbReference>
<feature type="domain" description="Mur ligase C-terminal" evidence="12">
    <location>
        <begin position="280"/>
        <end position="391"/>
    </location>
</feature>
<dbReference type="GO" id="GO:0005737">
    <property type="term" value="C:cytoplasm"/>
    <property type="evidence" value="ECO:0007669"/>
    <property type="project" value="TreeGrafter"/>
</dbReference>
<evidence type="ECO:0000256" key="2">
    <source>
        <dbReference type="ARBA" id="ARBA00008276"/>
    </source>
</evidence>
<evidence type="ECO:0000259" key="13">
    <source>
        <dbReference type="Pfam" id="PF08245"/>
    </source>
</evidence>
<comment type="cofactor">
    <cofactor evidence="1">
        <name>Mg(2+)</name>
        <dbReference type="ChEBI" id="CHEBI:18420"/>
    </cofactor>
</comment>
<dbReference type="InterPro" id="IPR004101">
    <property type="entry name" value="Mur_ligase_C"/>
</dbReference>
<evidence type="ECO:0000256" key="7">
    <source>
        <dbReference type="ARBA" id="ARBA00022840"/>
    </source>
</evidence>
<sequence>MTQSANVDWLFARQRFGIHPGLTRVRALLARLGDPQQQFQTVLVGGTNGKGSTAASLDTMLRTGGRRTALFTSPHLTRLSERFVVDGQDLSETVVLEALERVRLPAEETEASFFEVVTALGCLLFAEAGAEWAVMEVGLGGRLDATNALDPVLSILTNVALDHTAILGDTPEQIAQEKAGILRPGRPAVTALAPELLGILDSEGADLWALGRDWRVQVRPLGWAGHDLTVTCPLGSLTLQTPLLGEHGAHNAAVAAVAAWRLGLSEEAIREGAAQTRWPGRLEVVNWAGRRVLLDGAHNPAGAQALAEALRPLLVLEGRERLPLIFGAAEDKDLSGVVAALAPLASEVILTRAELSPRAAHPEHLAPLFRQAGVERITVTAGPAEALAALSPSEPLALACGSLYLLGELRPLLLGEASESHERWQ</sequence>
<dbReference type="PANTHER" id="PTHR11136:SF0">
    <property type="entry name" value="DIHYDROFOLATE SYNTHETASE-RELATED"/>
    <property type="match status" value="1"/>
</dbReference>
<dbReference type="Pfam" id="PF08245">
    <property type="entry name" value="Mur_ligase_M"/>
    <property type="match status" value="1"/>
</dbReference>
<keyword evidence="7 11" id="KW-0067">ATP-binding</keyword>
<feature type="domain" description="Mur ligase central" evidence="13">
    <location>
        <begin position="44"/>
        <end position="259"/>
    </location>
</feature>
<proteinExistence type="inferred from homology"/>
<dbReference type="SUPFAM" id="SSF53244">
    <property type="entry name" value="MurD-like peptide ligases, peptide-binding domain"/>
    <property type="match status" value="1"/>
</dbReference>
<evidence type="ECO:0000256" key="1">
    <source>
        <dbReference type="ARBA" id="ARBA00001946"/>
    </source>
</evidence>
<dbReference type="InterPro" id="IPR036565">
    <property type="entry name" value="Mur-like_cat_sf"/>
</dbReference>
<dbReference type="SUPFAM" id="SSF53623">
    <property type="entry name" value="MurD-like peptide ligases, catalytic domain"/>
    <property type="match status" value="1"/>
</dbReference>
<dbReference type="Pfam" id="PF02875">
    <property type="entry name" value="Mur_ligase_C"/>
    <property type="match status" value="1"/>
</dbReference>
<evidence type="ECO:0000256" key="4">
    <source>
        <dbReference type="ARBA" id="ARBA00022598"/>
    </source>
</evidence>
<reference evidence="14" key="1">
    <citation type="submission" date="2024-03" db="EMBL/GenBank/DDBJ databases">
        <title>Deinococcus weizhi sp. nov., isolated from human skin.</title>
        <authorList>
            <person name="Wei Z."/>
            <person name="Tian F."/>
            <person name="Yang C."/>
            <person name="Xin L.T."/>
            <person name="Wen Z.J."/>
            <person name="Lan K.C."/>
            <person name="Yu L."/>
            <person name="Zhe W."/>
            <person name="Dan F.D."/>
            <person name="Jun W."/>
            <person name="Rui Z."/>
            <person name="Yong X.J."/>
            <person name="Ting Y."/>
            <person name="Wei X."/>
            <person name="Xu Z.G."/>
            <person name="Xin Z."/>
            <person name="Dong F.G."/>
            <person name="Ni X.M."/>
            <person name="Zheng M.G."/>
            <person name="Chun Y."/>
            <person name="Qian W.X."/>
        </authorList>
    </citation>
    <scope>NUCLEOTIDE SEQUENCE</scope>
    <source>
        <strain evidence="14">VB142</strain>
    </source>
</reference>
<dbReference type="AlphaFoldDB" id="A0AAU6PZ21"/>
<dbReference type="PANTHER" id="PTHR11136">
    <property type="entry name" value="FOLYLPOLYGLUTAMATE SYNTHASE-RELATED"/>
    <property type="match status" value="1"/>
</dbReference>
<dbReference type="NCBIfam" id="TIGR01499">
    <property type="entry name" value="folC"/>
    <property type="match status" value="1"/>
</dbReference>
<keyword evidence="5" id="KW-0479">Metal-binding</keyword>
<gene>
    <name evidence="14" type="ORF">WDJ50_07130</name>
</gene>
<name>A0AAU6PZ21_9DEIO</name>
<evidence type="ECO:0000259" key="12">
    <source>
        <dbReference type="Pfam" id="PF02875"/>
    </source>
</evidence>
<evidence type="ECO:0000256" key="6">
    <source>
        <dbReference type="ARBA" id="ARBA00022741"/>
    </source>
</evidence>
<dbReference type="GO" id="GO:0005524">
    <property type="term" value="F:ATP binding"/>
    <property type="evidence" value="ECO:0007669"/>
    <property type="project" value="UniProtKB-KW"/>
</dbReference>
<dbReference type="InterPro" id="IPR036615">
    <property type="entry name" value="Mur_ligase_C_dom_sf"/>
</dbReference>
<evidence type="ECO:0000256" key="9">
    <source>
        <dbReference type="ARBA" id="ARBA00030592"/>
    </source>
</evidence>
<evidence type="ECO:0000256" key="5">
    <source>
        <dbReference type="ARBA" id="ARBA00022723"/>
    </source>
</evidence>
<evidence type="ECO:0000313" key="14">
    <source>
        <dbReference type="EMBL" id="WYF43216.1"/>
    </source>
</evidence>
<accession>A0AAU6PZ21</accession>
<dbReference type="EMBL" id="CP149782">
    <property type="protein sequence ID" value="WYF43216.1"/>
    <property type="molecule type" value="Genomic_DNA"/>
</dbReference>
<dbReference type="InterPro" id="IPR018109">
    <property type="entry name" value="Folylpolyglutamate_synth_CS"/>
</dbReference>
<dbReference type="InterPro" id="IPR001645">
    <property type="entry name" value="Folylpolyglutamate_synth"/>
</dbReference>
<evidence type="ECO:0000256" key="8">
    <source>
        <dbReference type="ARBA" id="ARBA00022842"/>
    </source>
</evidence>
<dbReference type="RefSeq" id="WP_339093686.1">
    <property type="nucleotide sequence ID" value="NZ_CP149782.1"/>
</dbReference>
<keyword evidence="6 11" id="KW-0547">Nucleotide-binding</keyword>
<evidence type="ECO:0000256" key="11">
    <source>
        <dbReference type="PIRNR" id="PIRNR001563"/>
    </source>
</evidence>
<dbReference type="Gene3D" id="3.40.1190.10">
    <property type="entry name" value="Mur-like, catalytic domain"/>
    <property type="match status" value="1"/>
</dbReference>
<comment type="catalytic activity">
    <reaction evidence="10">
        <text>(6S)-5,6,7,8-tetrahydrofolyl-(gamma-L-Glu)(n) + L-glutamate + ATP = (6S)-5,6,7,8-tetrahydrofolyl-(gamma-L-Glu)(n+1) + ADP + phosphate + H(+)</text>
        <dbReference type="Rhea" id="RHEA:10580"/>
        <dbReference type="Rhea" id="RHEA-COMP:14738"/>
        <dbReference type="Rhea" id="RHEA-COMP:14740"/>
        <dbReference type="ChEBI" id="CHEBI:15378"/>
        <dbReference type="ChEBI" id="CHEBI:29985"/>
        <dbReference type="ChEBI" id="CHEBI:30616"/>
        <dbReference type="ChEBI" id="CHEBI:43474"/>
        <dbReference type="ChEBI" id="CHEBI:141005"/>
        <dbReference type="ChEBI" id="CHEBI:456216"/>
        <dbReference type="EC" id="6.3.2.17"/>
    </reaction>
</comment>
<dbReference type="PIRSF" id="PIRSF001563">
    <property type="entry name" value="Folylpolyglu_synth"/>
    <property type="match status" value="1"/>
</dbReference>
<dbReference type="FunFam" id="3.40.1190.10:FF:000011">
    <property type="entry name" value="Folylpolyglutamate synthase/dihydrofolate synthase"/>
    <property type="match status" value="1"/>
</dbReference>
<organism evidence="14">
    <name type="scientific">Deinococcus sp. VB142</name>
    <dbReference type="NCBI Taxonomy" id="3112952"/>
    <lineage>
        <taxon>Bacteria</taxon>
        <taxon>Thermotogati</taxon>
        <taxon>Deinococcota</taxon>
        <taxon>Deinococci</taxon>
        <taxon>Deinococcales</taxon>
        <taxon>Deinococcaceae</taxon>
        <taxon>Deinococcus</taxon>
    </lineage>
</organism>
<evidence type="ECO:0000256" key="3">
    <source>
        <dbReference type="ARBA" id="ARBA00013025"/>
    </source>
</evidence>
<dbReference type="GO" id="GO:0004326">
    <property type="term" value="F:tetrahydrofolylpolyglutamate synthase activity"/>
    <property type="evidence" value="ECO:0007669"/>
    <property type="project" value="UniProtKB-EC"/>
</dbReference>
<dbReference type="GO" id="GO:0008841">
    <property type="term" value="F:dihydrofolate synthase activity"/>
    <property type="evidence" value="ECO:0007669"/>
    <property type="project" value="TreeGrafter"/>
</dbReference>
<dbReference type="InterPro" id="IPR013221">
    <property type="entry name" value="Mur_ligase_cen"/>
</dbReference>